<sequence>MVSVTEFSSGNPNLPWLWIIEYLASFKQVDTSVLHGMYVQIEYLVEMAPQLPMDLAKNAREMVALRCLEDMFGDTNEHANDCLSDTKEKVGFALSESCEDVLQHILQETSASDLKVDGPELLKWDVHPFIMHKRAFMPKCALQQLKDMILEGNNPLAASLKESSGLMCVNGSGRTHTDDVSHNARTWRFNEAGTHVQTTAMNESLIPPTCENGNELSGDNSHNTNLLPSKRNRNESNNLANDENMAGDFNEIQGEFDLHSNVKKLKLDANYTDLSIEQNSVPQPHCESLENLPERVVGVNEGEGCDVANQSQDAGMEESQFPEDGCSERLGRNGDLNDDQIKHNQTVVDHIPDKMPQDTSGDESIQNVLVDEVNVAEPRTSTEAAFLETQQNDNADESKGQTEPLHEEEMSSDNDEYLNERIDVAKRKSHFFSSQCFLGNDFLAASSLTEQNLCVKCNKDGKLLVCNTSNCPLVVHENCLGFPVNFDEMGNFYCPFCAYSLAISEYLEAKKKASIARKRLAKFFHKSLEQHPKEPAKELHRKEKTHSRQNGNKEIYENGHLGGREHNQMKQNGQHVYDFSDHLCQESIGNRNQSEPCFNNNFPCREEMANVVSATVCVSNREKVGKKNMVKECPSVKVLEEQQDQAPADVAPVDLREAEGENNKFNISNYYIRVRRQERQYTYPAIPQLRRKPIPWTAKEEEMLKKGVKRFTTSVDDRNIPWKMILEFGSSVFLKGRTTIDLKDKWRNMCKGSPRAK</sequence>
<evidence type="ECO:0000313" key="1">
    <source>
        <dbReference type="EMBL" id="KAJ0017970.1"/>
    </source>
</evidence>
<keyword evidence="2" id="KW-1185">Reference proteome</keyword>
<evidence type="ECO:0000313" key="2">
    <source>
        <dbReference type="Proteomes" id="UP001163603"/>
    </source>
</evidence>
<accession>A0ACC0XKF5</accession>
<protein>
    <submittedName>
        <fullName evidence="1">Uncharacterized protein</fullName>
    </submittedName>
</protein>
<dbReference type="EMBL" id="CM047747">
    <property type="protein sequence ID" value="KAJ0017970.1"/>
    <property type="molecule type" value="Genomic_DNA"/>
</dbReference>
<name>A0ACC0XKF5_9ROSI</name>
<comment type="caution">
    <text evidence="1">The sequence shown here is derived from an EMBL/GenBank/DDBJ whole genome shotgun (WGS) entry which is preliminary data.</text>
</comment>
<gene>
    <name evidence="1" type="ORF">Pint_10606</name>
</gene>
<reference evidence="2" key="1">
    <citation type="journal article" date="2023" name="G3 (Bethesda)">
        <title>Genome assembly and association tests identify interacting loci associated with vigor, precocity, and sex in interspecific pistachio rootstocks.</title>
        <authorList>
            <person name="Palmer W."/>
            <person name="Jacygrad E."/>
            <person name="Sagayaradj S."/>
            <person name="Cavanaugh K."/>
            <person name="Han R."/>
            <person name="Bertier L."/>
            <person name="Beede B."/>
            <person name="Kafkas S."/>
            <person name="Golino D."/>
            <person name="Preece J."/>
            <person name="Michelmore R."/>
        </authorList>
    </citation>
    <scope>NUCLEOTIDE SEQUENCE [LARGE SCALE GENOMIC DNA]</scope>
</reference>
<dbReference type="Proteomes" id="UP001163603">
    <property type="component" value="Chromosome 12"/>
</dbReference>
<proteinExistence type="predicted"/>
<organism evidence="1 2">
    <name type="scientific">Pistacia integerrima</name>
    <dbReference type="NCBI Taxonomy" id="434235"/>
    <lineage>
        <taxon>Eukaryota</taxon>
        <taxon>Viridiplantae</taxon>
        <taxon>Streptophyta</taxon>
        <taxon>Embryophyta</taxon>
        <taxon>Tracheophyta</taxon>
        <taxon>Spermatophyta</taxon>
        <taxon>Magnoliopsida</taxon>
        <taxon>eudicotyledons</taxon>
        <taxon>Gunneridae</taxon>
        <taxon>Pentapetalae</taxon>
        <taxon>rosids</taxon>
        <taxon>malvids</taxon>
        <taxon>Sapindales</taxon>
        <taxon>Anacardiaceae</taxon>
        <taxon>Pistacia</taxon>
    </lineage>
</organism>